<accession>A0A6J5NRQ4</accession>
<dbReference type="EMBL" id="LR796727">
    <property type="protein sequence ID" value="CAB4162470.1"/>
    <property type="molecule type" value="Genomic_DNA"/>
</dbReference>
<evidence type="ECO:0008006" key="3">
    <source>
        <dbReference type="Google" id="ProtNLM"/>
    </source>
</evidence>
<proteinExistence type="predicted"/>
<name>A0A6J5NRQ4_9CAUD</name>
<keyword evidence="1" id="KW-1133">Transmembrane helix</keyword>
<keyword evidence="1" id="KW-0472">Membrane</keyword>
<evidence type="ECO:0000313" key="2">
    <source>
        <dbReference type="EMBL" id="CAB4162470.1"/>
    </source>
</evidence>
<evidence type="ECO:0000256" key="1">
    <source>
        <dbReference type="SAM" id="Phobius"/>
    </source>
</evidence>
<protein>
    <recommendedName>
        <fullName evidence="3">Tail assembly protein</fullName>
    </recommendedName>
</protein>
<keyword evidence="1" id="KW-0812">Transmembrane</keyword>
<feature type="transmembrane region" description="Helical" evidence="1">
    <location>
        <begin position="6"/>
        <end position="23"/>
    </location>
</feature>
<reference evidence="2" key="1">
    <citation type="submission" date="2020-04" db="EMBL/GenBank/DDBJ databases">
        <authorList>
            <person name="Chiriac C."/>
            <person name="Salcher M."/>
            <person name="Ghai R."/>
            <person name="Kavagutti S V."/>
        </authorList>
    </citation>
    <scope>NUCLEOTIDE SEQUENCE</scope>
</reference>
<gene>
    <name evidence="2" type="ORF">UFOVP786_56</name>
</gene>
<sequence length="83" mass="9072">MPVWLVYVGIALSVVSFGLQLLTSKKTPTNATKPAALEDFEFPQSAEGTPQTVVFGDVWIEDWTVAWYGDYRTESITASSAGK</sequence>
<organism evidence="2">
    <name type="scientific">uncultured Caudovirales phage</name>
    <dbReference type="NCBI Taxonomy" id="2100421"/>
    <lineage>
        <taxon>Viruses</taxon>
        <taxon>Duplodnaviria</taxon>
        <taxon>Heunggongvirae</taxon>
        <taxon>Uroviricota</taxon>
        <taxon>Caudoviricetes</taxon>
        <taxon>Peduoviridae</taxon>
        <taxon>Maltschvirus</taxon>
        <taxon>Maltschvirus maltsch</taxon>
    </lineage>
</organism>